<dbReference type="Proteomes" id="UP001596253">
    <property type="component" value="Unassembled WGS sequence"/>
</dbReference>
<sequence length="168" mass="18621">MNQVNKFLAQYTFEPVTTKEAFDDHSLVVKNDSRLIPLGRFKVRLKNINDQHYYDLTLNQKLTLTTSQNGLALKPRLHGVKIRHAKHPTETAGFKVMTTLKIKHAPADVQAPKQRRSQAAATVPVTNHQATALPTTVPVYAFKDSKQLAINQTALAKLFLAADLGPAA</sequence>
<comment type="caution">
    <text evidence="1">The sequence shown here is derived from an EMBL/GenBank/DDBJ whole genome shotgun (WGS) entry which is preliminary data.</text>
</comment>
<accession>A0ABW1RAF2</accession>
<name>A0ABW1RAF2_9LACO</name>
<organism evidence="1 2">
    <name type="scientific">Lactiplantibacillus dongliensis</name>
    <dbReference type="NCBI Taxonomy" id="2559919"/>
    <lineage>
        <taxon>Bacteria</taxon>
        <taxon>Bacillati</taxon>
        <taxon>Bacillota</taxon>
        <taxon>Bacilli</taxon>
        <taxon>Lactobacillales</taxon>
        <taxon>Lactobacillaceae</taxon>
        <taxon>Lactiplantibacillus</taxon>
    </lineage>
</organism>
<gene>
    <name evidence="1" type="ORF">ACFP3T_13205</name>
</gene>
<evidence type="ECO:0000313" key="1">
    <source>
        <dbReference type="EMBL" id="MFC6165622.1"/>
    </source>
</evidence>
<keyword evidence="2" id="KW-1185">Reference proteome</keyword>
<dbReference type="RefSeq" id="WP_137640244.1">
    <property type="nucleotide sequence ID" value="NZ_BJDK01000016.1"/>
</dbReference>
<protein>
    <submittedName>
        <fullName evidence="1">Uncharacterized protein</fullName>
    </submittedName>
</protein>
<reference evidence="2" key="1">
    <citation type="journal article" date="2019" name="Int. J. Syst. Evol. Microbiol.">
        <title>The Global Catalogue of Microorganisms (GCM) 10K type strain sequencing project: providing services to taxonomists for standard genome sequencing and annotation.</title>
        <authorList>
            <consortium name="The Broad Institute Genomics Platform"/>
            <consortium name="The Broad Institute Genome Sequencing Center for Infectious Disease"/>
            <person name="Wu L."/>
            <person name="Ma J."/>
        </authorList>
    </citation>
    <scope>NUCLEOTIDE SEQUENCE [LARGE SCALE GENOMIC DNA]</scope>
    <source>
        <strain evidence="2">CCM 8932</strain>
    </source>
</reference>
<proteinExistence type="predicted"/>
<evidence type="ECO:0000313" key="2">
    <source>
        <dbReference type="Proteomes" id="UP001596253"/>
    </source>
</evidence>
<dbReference type="EMBL" id="JBHSSD010000055">
    <property type="protein sequence ID" value="MFC6165622.1"/>
    <property type="molecule type" value="Genomic_DNA"/>
</dbReference>